<evidence type="ECO:0000256" key="1">
    <source>
        <dbReference type="SAM" id="MobiDB-lite"/>
    </source>
</evidence>
<dbReference type="InterPro" id="IPR029021">
    <property type="entry name" value="Prot-tyrosine_phosphatase-like"/>
</dbReference>
<dbReference type="SUPFAM" id="SSF52799">
    <property type="entry name" value="(Phosphotyrosine protein) phosphatases II"/>
    <property type="match status" value="1"/>
</dbReference>
<feature type="region of interest" description="Disordered" evidence="1">
    <location>
        <begin position="295"/>
        <end position="322"/>
    </location>
</feature>
<reference evidence="2 3" key="1">
    <citation type="submission" date="2022-07" db="EMBL/GenBank/DDBJ databases">
        <title>Genome-wide signatures of adaptation to extreme environments.</title>
        <authorList>
            <person name="Cho C.H."/>
            <person name="Yoon H.S."/>
        </authorList>
    </citation>
    <scope>NUCLEOTIDE SEQUENCE [LARGE SCALE GENOMIC DNA]</scope>
    <source>
        <strain evidence="2 3">108.79 E11</strain>
    </source>
</reference>
<dbReference type="FunFam" id="3.90.190.10:FF:000084">
    <property type="entry name" value="Tyrosine phospatase-like protein"/>
    <property type="match status" value="1"/>
</dbReference>
<sequence length="409" mass="47285">MYQPPALIPPFRFARVEDGLFRGAYPSLKNFRFLRRLHLRTIVSLLPSAPSDDLKEFCLHENIRLIFIHVEKFEENVTFTPQLLARIVTILGDQHNLPLFIHCLDGGHNTGLVIMALRLLQGWNMSVIFTEFCRYVKTGEISREESQFLESFNEEIELPCTPASFLTSSLQIGKSGGLRIRPKLVPKSTLRNQPLNNNIKNDDSKVDNTNNVVDKATLEGGNFYSKREMGRNVVKESIRVSDSNKKELQRFEDVEESSKLAHVSERMKHKKLTLLSEKEEEAWRNLEFPSLNAIKEREEEEEEEREMERYASLSSGSEQSGEEEAVVDMEEEYSLPNLISYYRYPKRSSFGRKFLSKFVRSNSLDDIHLRYSKTFFPHRTEMKNVARKTKRKGISSLLEALALEKLGKA</sequence>
<keyword evidence="3" id="KW-1185">Reference proteome</keyword>
<evidence type="ECO:0000313" key="3">
    <source>
        <dbReference type="Proteomes" id="UP001300502"/>
    </source>
</evidence>
<proteinExistence type="predicted"/>
<dbReference type="EMBL" id="JANCYU010000010">
    <property type="protein sequence ID" value="KAK4522975.1"/>
    <property type="molecule type" value="Genomic_DNA"/>
</dbReference>
<accession>A0AAV9I6X7</accession>
<dbReference type="Pfam" id="PF03162">
    <property type="entry name" value="Y_phosphatase2"/>
    <property type="match status" value="1"/>
</dbReference>
<dbReference type="PANTHER" id="PTHR31126">
    <property type="entry name" value="TYROSINE-PROTEIN PHOSPHATASE"/>
    <property type="match status" value="1"/>
</dbReference>
<name>A0AAV9I6X7_9RHOD</name>
<protein>
    <submittedName>
        <fullName evidence="2">Uncharacterized protein</fullName>
    </submittedName>
</protein>
<dbReference type="AlphaFoldDB" id="A0AAV9I6X7"/>
<evidence type="ECO:0000313" key="2">
    <source>
        <dbReference type="EMBL" id="KAK4522975.1"/>
    </source>
</evidence>
<comment type="caution">
    <text evidence="2">The sequence shown here is derived from an EMBL/GenBank/DDBJ whole genome shotgun (WGS) entry which is preliminary data.</text>
</comment>
<dbReference type="InterPro" id="IPR004861">
    <property type="entry name" value="Siw14-like"/>
</dbReference>
<organism evidence="2 3">
    <name type="scientific">Galdieria yellowstonensis</name>
    <dbReference type="NCBI Taxonomy" id="3028027"/>
    <lineage>
        <taxon>Eukaryota</taxon>
        <taxon>Rhodophyta</taxon>
        <taxon>Bangiophyceae</taxon>
        <taxon>Galdieriales</taxon>
        <taxon>Galdieriaceae</taxon>
        <taxon>Galdieria</taxon>
    </lineage>
</organism>
<dbReference type="GO" id="GO:0016791">
    <property type="term" value="F:phosphatase activity"/>
    <property type="evidence" value="ECO:0007669"/>
    <property type="project" value="TreeGrafter"/>
</dbReference>
<dbReference type="Gene3D" id="3.90.190.10">
    <property type="entry name" value="Protein tyrosine phosphatase superfamily"/>
    <property type="match status" value="1"/>
</dbReference>
<dbReference type="PANTHER" id="PTHR31126:SF14">
    <property type="entry name" value="TYROSINE-PROTEIN PHOSPHATASE OCA6-RELATED"/>
    <property type="match status" value="1"/>
</dbReference>
<gene>
    <name evidence="2" type="ORF">GAYE_PCTG33G0865</name>
</gene>
<dbReference type="Proteomes" id="UP001300502">
    <property type="component" value="Unassembled WGS sequence"/>
</dbReference>